<sequence>MRDTSKHLINDALSLRGLDNWDLGINLDQWIWFQILFVCNQFNSEKMILEFLFVENAHFIASFQTAATMNLEFSTMLTKNYFKTMIFQNDEFWSHQVDSNIDILKELHASFGAAFLLFLKAAFQ</sequence>
<evidence type="ECO:0000313" key="1">
    <source>
        <dbReference type="EMBL" id="KAI0527603.1"/>
    </source>
</evidence>
<accession>A0A8T3C9G0</accession>
<dbReference type="Proteomes" id="UP000829196">
    <property type="component" value="Unassembled WGS sequence"/>
</dbReference>
<dbReference type="EMBL" id="JAGYWB010000003">
    <property type="protein sequence ID" value="KAI0527603.1"/>
    <property type="molecule type" value="Genomic_DNA"/>
</dbReference>
<evidence type="ECO:0000313" key="2">
    <source>
        <dbReference type="Proteomes" id="UP000829196"/>
    </source>
</evidence>
<protein>
    <submittedName>
        <fullName evidence="1">Uncharacterized protein</fullName>
    </submittedName>
</protein>
<keyword evidence="2" id="KW-1185">Reference proteome</keyword>
<name>A0A8T3C9G0_DENNO</name>
<proteinExistence type="predicted"/>
<dbReference type="AlphaFoldDB" id="A0A8T3C9G0"/>
<reference evidence="1" key="1">
    <citation type="journal article" date="2022" name="Front. Genet.">
        <title>Chromosome-Scale Assembly of the Dendrobium nobile Genome Provides Insights Into the Molecular Mechanism of the Biosynthesis of the Medicinal Active Ingredient of Dendrobium.</title>
        <authorList>
            <person name="Xu Q."/>
            <person name="Niu S.-C."/>
            <person name="Li K.-L."/>
            <person name="Zheng P.-J."/>
            <person name="Zhang X.-J."/>
            <person name="Jia Y."/>
            <person name="Liu Y."/>
            <person name="Niu Y.-X."/>
            <person name="Yu L.-H."/>
            <person name="Chen D.-F."/>
            <person name="Zhang G.-Q."/>
        </authorList>
    </citation>
    <scope>NUCLEOTIDE SEQUENCE</scope>
    <source>
        <tissue evidence="1">Leaf</tissue>
    </source>
</reference>
<gene>
    <name evidence="1" type="ORF">KFK09_003208</name>
</gene>
<organism evidence="1 2">
    <name type="scientific">Dendrobium nobile</name>
    <name type="common">Orchid</name>
    <dbReference type="NCBI Taxonomy" id="94219"/>
    <lineage>
        <taxon>Eukaryota</taxon>
        <taxon>Viridiplantae</taxon>
        <taxon>Streptophyta</taxon>
        <taxon>Embryophyta</taxon>
        <taxon>Tracheophyta</taxon>
        <taxon>Spermatophyta</taxon>
        <taxon>Magnoliopsida</taxon>
        <taxon>Liliopsida</taxon>
        <taxon>Asparagales</taxon>
        <taxon>Orchidaceae</taxon>
        <taxon>Epidendroideae</taxon>
        <taxon>Malaxideae</taxon>
        <taxon>Dendrobiinae</taxon>
        <taxon>Dendrobium</taxon>
    </lineage>
</organism>
<comment type="caution">
    <text evidence="1">The sequence shown here is derived from an EMBL/GenBank/DDBJ whole genome shotgun (WGS) entry which is preliminary data.</text>
</comment>